<dbReference type="InterPro" id="IPR050822">
    <property type="entry name" value="Cerebellin_Synaptic_Org"/>
</dbReference>
<dbReference type="Pfam" id="PF00386">
    <property type="entry name" value="C1q"/>
    <property type="match status" value="1"/>
</dbReference>
<keyword evidence="3" id="KW-0732">Signal</keyword>
<dbReference type="InterPro" id="IPR001304">
    <property type="entry name" value="C-type_lectin-like"/>
</dbReference>
<dbReference type="AlphaFoldDB" id="A0A9Y3S7V6"/>
<organism evidence="7 8">
    <name type="scientific">Pundamilia nyererei</name>
    <dbReference type="NCBI Taxonomy" id="303518"/>
    <lineage>
        <taxon>Eukaryota</taxon>
        <taxon>Metazoa</taxon>
        <taxon>Chordata</taxon>
        <taxon>Craniata</taxon>
        <taxon>Vertebrata</taxon>
        <taxon>Euteleostomi</taxon>
        <taxon>Actinopterygii</taxon>
        <taxon>Neopterygii</taxon>
        <taxon>Teleostei</taxon>
        <taxon>Neoteleostei</taxon>
        <taxon>Acanthomorphata</taxon>
        <taxon>Ovalentaria</taxon>
        <taxon>Cichlomorphae</taxon>
        <taxon>Cichliformes</taxon>
        <taxon>Cichlidae</taxon>
        <taxon>African cichlids</taxon>
        <taxon>Pseudocrenilabrinae</taxon>
        <taxon>Haplochromini</taxon>
        <taxon>Pundamilia</taxon>
    </lineage>
</organism>
<dbReference type="Gene3D" id="3.10.100.10">
    <property type="entry name" value="Mannose-Binding Protein A, subunit A"/>
    <property type="match status" value="1"/>
</dbReference>
<dbReference type="Pfam" id="PF00059">
    <property type="entry name" value="Lectin_C"/>
    <property type="match status" value="1"/>
</dbReference>
<evidence type="ECO:0000259" key="5">
    <source>
        <dbReference type="PROSITE" id="PS50041"/>
    </source>
</evidence>
<dbReference type="InterPro" id="IPR016187">
    <property type="entry name" value="CTDL_fold"/>
</dbReference>
<feature type="domain" description="C1q" evidence="6">
    <location>
        <begin position="39"/>
        <end position="178"/>
    </location>
</feature>
<protein>
    <submittedName>
        <fullName evidence="8">Uncharacterized protein LOC102200921</fullName>
    </submittedName>
</protein>
<dbReference type="SMART" id="SM00110">
    <property type="entry name" value="C1Q"/>
    <property type="match status" value="1"/>
</dbReference>
<evidence type="ECO:0000256" key="1">
    <source>
        <dbReference type="ARBA" id="ARBA00004613"/>
    </source>
</evidence>
<dbReference type="PANTHER" id="PTHR22923:SF102">
    <property type="entry name" value="CEREBELLIN 13-RELATED"/>
    <property type="match status" value="1"/>
</dbReference>
<dbReference type="GeneID" id="102200921"/>
<dbReference type="RefSeq" id="XP_005751529.2">
    <property type="nucleotide sequence ID" value="XM_005751472.2"/>
</dbReference>
<dbReference type="InterPro" id="IPR016186">
    <property type="entry name" value="C-type_lectin-like/link_sf"/>
</dbReference>
<dbReference type="PROSITE" id="PS50871">
    <property type="entry name" value="C1Q"/>
    <property type="match status" value="1"/>
</dbReference>
<keyword evidence="2" id="KW-0964">Secreted</keyword>
<evidence type="ECO:0000313" key="7">
    <source>
        <dbReference type="Proteomes" id="UP000695023"/>
    </source>
</evidence>
<keyword evidence="4" id="KW-0175">Coiled coil</keyword>
<dbReference type="Gene3D" id="2.60.120.40">
    <property type="match status" value="1"/>
</dbReference>
<proteinExistence type="predicted"/>
<evidence type="ECO:0000313" key="8">
    <source>
        <dbReference type="RefSeq" id="XP_005751529.2"/>
    </source>
</evidence>
<evidence type="ECO:0000259" key="6">
    <source>
        <dbReference type="PROSITE" id="PS50871"/>
    </source>
</evidence>
<sequence>MTEKVKSMETRLKETEICLKEAVTRLKDSENQILELQSKERTKIIFSATAGRGNAHIGPFNTDIIIDYKKVITNFGNAYSPVTGAFTAPVAGVYYFTIFYHGGRSYPHYLRMFKNNEMTVFTADHKTESDGADNGGNAVFLQLQQGDQVYVSMAANTYVGGDDHTTFSGFLVTQTDLSLLPHSTRGNTGTGPGNLGTKEHVKSLRQRHGKLELDKLILIKENKTWEEALDYCRIFHRGLVSITNLQEQGWVQDKAKNGSSPFVWLGLRYSCTLDLWFWINDKVVCYEKWSREGKTEECDVAVGMQSGEQYEW</sequence>
<evidence type="ECO:0000256" key="4">
    <source>
        <dbReference type="SAM" id="Coils"/>
    </source>
</evidence>
<name>A0A9Y3S7V6_9CICH</name>
<dbReference type="PANTHER" id="PTHR22923">
    <property type="entry name" value="CEREBELLIN-RELATED"/>
    <property type="match status" value="1"/>
</dbReference>
<reference evidence="8" key="1">
    <citation type="submission" date="2025-08" db="UniProtKB">
        <authorList>
            <consortium name="RefSeq"/>
        </authorList>
    </citation>
    <scope>IDENTIFICATION</scope>
</reference>
<feature type="domain" description="C-type lectin" evidence="5">
    <location>
        <begin position="220"/>
        <end position="312"/>
    </location>
</feature>
<evidence type="ECO:0000256" key="2">
    <source>
        <dbReference type="ARBA" id="ARBA00022525"/>
    </source>
</evidence>
<feature type="coiled-coil region" evidence="4">
    <location>
        <begin position="12"/>
        <end position="39"/>
    </location>
</feature>
<accession>A0A9Y3S7V6</accession>
<dbReference type="PRINTS" id="PR00007">
    <property type="entry name" value="COMPLEMNTC1Q"/>
</dbReference>
<dbReference type="SUPFAM" id="SSF56436">
    <property type="entry name" value="C-type lectin-like"/>
    <property type="match status" value="1"/>
</dbReference>
<dbReference type="SUPFAM" id="SSF49842">
    <property type="entry name" value="TNF-like"/>
    <property type="match status" value="1"/>
</dbReference>
<comment type="subcellular location">
    <subcellularLocation>
        <location evidence="1">Secreted</location>
    </subcellularLocation>
</comment>
<feature type="non-terminal residue" evidence="8">
    <location>
        <position position="312"/>
    </location>
</feature>
<dbReference type="Proteomes" id="UP000695023">
    <property type="component" value="Unplaced"/>
</dbReference>
<gene>
    <name evidence="8" type="primary">LOC102200921</name>
</gene>
<dbReference type="InterPro" id="IPR001073">
    <property type="entry name" value="C1q_dom"/>
</dbReference>
<evidence type="ECO:0000256" key="3">
    <source>
        <dbReference type="ARBA" id="ARBA00022729"/>
    </source>
</evidence>
<dbReference type="PROSITE" id="PS50041">
    <property type="entry name" value="C_TYPE_LECTIN_2"/>
    <property type="match status" value="1"/>
</dbReference>
<dbReference type="InterPro" id="IPR008983">
    <property type="entry name" value="Tumour_necrosis_fac-like_dom"/>
</dbReference>
<dbReference type="CDD" id="cd00037">
    <property type="entry name" value="CLECT"/>
    <property type="match status" value="1"/>
</dbReference>
<dbReference type="GO" id="GO:0005576">
    <property type="term" value="C:extracellular region"/>
    <property type="evidence" value="ECO:0007669"/>
    <property type="project" value="UniProtKB-SubCell"/>
</dbReference>
<keyword evidence="7" id="KW-1185">Reference proteome</keyword>